<feature type="transmembrane region" description="Helical" evidence="2">
    <location>
        <begin position="73"/>
        <end position="94"/>
    </location>
</feature>
<feature type="compositionally biased region" description="Polar residues" evidence="1">
    <location>
        <begin position="289"/>
        <end position="309"/>
    </location>
</feature>
<protein>
    <submittedName>
        <fullName evidence="3">Uncharacterized protein</fullName>
    </submittedName>
</protein>
<proteinExistence type="predicted"/>
<feature type="transmembrane region" description="Helical" evidence="2">
    <location>
        <begin position="31"/>
        <end position="53"/>
    </location>
</feature>
<evidence type="ECO:0000256" key="2">
    <source>
        <dbReference type="SAM" id="Phobius"/>
    </source>
</evidence>
<sequence>MGFGLTVKENVKSIWNAPVSEQGLGFRRHTLCFSCGMSLMGILCVVFQAAEVAQHRSYSPQSNGAALHYYNGFWNGFGLFLTSMCGILTAIFYLDREPIFKKISAREITLTVPFADRSIKSLLKKYSYLTLKILLAAHMCLFGSGLGSLVLSAVTYPNFLKSFNPTITDQQTSLGTELVMTTTDNPGLANFTVSRPPKVDRALQKVRITCLTLQASLTWCTLMGLFLTALCGTITLNRVLLQEQIANQGFEPSQATLKRQASATASARSQRRKSVVSAVRKVSRALSTVTSRKASTVTQPNIPSTTKTRGTLDPGRPVRQAERSSLAVPASNLSLPGTSLTVPHDARSAIIYIEPREAALQTMAEFLRNRKMSQHNLRVPSQYELQPTP</sequence>
<dbReference type="AlphaFoldDB" id="A0A1D1V5N9"/>
<gene>
    <name evidence="3" type="primary">RvY_05700-1</name>
    <name evidence="3" type="synonym">RvY_05700.1</name>
    <name evidence="3" type="ORF">RvY_05700</name>
</gene>
<feature type="transmembrane region" description="Helical" evidence="2">
    <location>
        <begin position="216"/>
        <end position="236"/>
    </location>
</feature>
<dbReference type="Proteomes" id="UP000186922">
    <property type="component" value="Unassembled WGS sequence"/>
</dbReference>
<feature type="transmembrane region" description="Helical" evidence="2">
    <location>
        <begin position="133"/>
        <end position="156"/>
    </location>
</feature>
<evidence type="ECO:0000313" key="3">
    <source>
        <dbReference type="EMBL" id="GAU93818.1"/>
    </source>
</evidence>
<evidence type="ECO:0000313" key="4">
    <source>
        <dbReference type="Proteomes" id="UP000186922"/>
    </source>
</evidence>
<name>A0A1D1V5N9_RAMVA</name>
<feature type="region of interest" description="Disordered" evidence="1">
    <location>
        <begin position="289"/>
        <end position="340"/>
    </location>
</feature>
<comment type="caution">
    <text evidence="3">The sequence shown here is derived from an EMBL/GenBank/DDBJ whole genome shotgun (WGS) entry which is preliminary data.</text>
</comment>
<accession>A0A1D1V5N9</accession>
<evidence type="ECO:0000256" key="1">
    <source>
        <dbReference type="SAM" id="MobiDB-lite"/>
    </source>
</evidence>
<keyword evidence="4" id="KW-1185">Reference proteome</keyword>
<keyword evidence="2" id="KW-0812">Transmembrane</keyword>
<reference evidence="3 4" key="1">
    <citation type="journal article" date="2016" name="Nat. Commun.">
        <title>Extremotolerant tardigrade genome and improved radiotolerance of human cultured cells by tardigrade-unique protein.</title>
        <authorList>
            <person name="Hashimoto T."/>
            <person name="Horikawa D.D."/>
            <person name="Saito Y."/>
            <person name="Kuwahara H."/>
            <person name="Kozuka-Hata H."/>
            <person name="Shin-I T."/>
            <person name="Minakuchi Y."/>
            <person name="Ohishi K."/>
            <person name="Motoyama A."/>
            <person name="Aizu T."/>
            <person name="Enomoto A."/>
            <person name="Kondo K."/>
            <person name="Tanaka S."/>
            <person name="Hara Y."/>
            <person name="Koshikawa S."/>
            <person name="Sagara H."/>
            <person name="Miura T."/>
            <person name="Yokobori S."/>
            <person name="Miyagawa K."/>
            <person name="Suzuki Y."/>
            <person name="Kubo T."/>
            <person name="Oyama M."/>
            <person name="Kohara Y."/>
            <person name="Fujiyama A."/>
            <person name="Arakawa K."/>
            <person name="Katayama T."/>
            <person name="Toyoda A."/>
            <person name="Kunieda T."/>
        </authorList>
    </citation>
    <scope>NUCLEOTIDE SEQUENCE [LARGE SCALE GENOMIC DNA]</scope>
    <source>
        <strain evidence="3 4">YOKOZUNA-1</strain>
    </source>
</reference>
<dbReference type="EMBL" id="BDGG01000002">
    <property type="protein sequence ID" value="GAU93818.1"/>
    <property type="molecule type" value="Genomic_DNA"/>
</dbReference>
<organism evidence="3 4">
    <name type="scientific">Ramazzottius varieornatus</name>
    <name type="common">Water bear</name>
    <name type="synonym">Tardigrade</name>
    <dbReference type="NCBI Taxonomy" id="947166"/>
    <lineage>
        <taxon>Eukaryota</taxon>
        <taxon>Metazoa</taxon>
        <taxon>Ecdysozoa</taxon>
        <taxon>Tardigrada</taxon>
        <taxon>Eutardigrada</taxon>
        <taxon>Parachela</taxon>
        <taxon>Hypsibioidea</taxon>
        <taxon>Ramazzottiidae</taxon>
        <taxon>Ramazzottius</taxon>
    </lineage>
</organism>
<feature type="compositionally biased region" description="Polar residues" evidence="1">
    <location>
        <begin position="331"/>
        <end position="340"/>
    </location>
</feature>
<keyword evidence="2" id="KW-0472">Membrane</keyword>
<keyword evidence="2" id="KW-1133">Transmembrane helix</keyword>